<feature type="transmembrane region" description="Helical" evidence="7">
    <location>
        <begin position="156"/>
        <end position="178"/>
    </location>
</feature>
<name>A0ABX0GV76_9ACTN</name>
<comment type="caution">
    <text evidence="8">The sequence shown here is derived from an EMBL/GenBank/DDBJ whole genome shotgun (WGS) entry which is preliminary data.</text>
</comment>
<evidence type="ECO:0000256" key="4">
    <source>
        <dbReference type="ARBA" id="ARBA00022692"/>
    </source>
</evidence>
<keyword evidence="9" id="KW-1185">Reference proteome</keyword>
<evidence type="ECO:0000256" key="3">
    <source>
        <dbReference type="ARBA" id="ARBA00022475"/>
    </source>
</evidence>
<dbReference type="EMBL" id="JAANNP010000006">
    <property type="protein sequence ID" value="NHC14408.1"/>
    <property type="molecule type" value="Genomic_DNA"/>
</dbReference>
<proteinExistence type="inferred from homology"/>
<evidence type="ECO:0000313" key="9">
    <source>
        <dbReference type="Proteomes" id="UP000800981"/>
    </source>
</evidence>
<keyword evidence="4 7" id="KW-0812">Transmembrane</keyword>
<accession>A0ABX0GV76</accession>
<dbReference type="PANTHER" id="PTHR30250:SF10">
    <property type="entry name" value="LIPOPOLYSACCHARIDE BIOSYNTHESIS PROTEIN WZXC"/>
    <property type="match status" value="1"/>
</dbReference>
<feature type="transmembrane region" description="Helical" evidence="7">
    <location>
        <begin position="297"/>
        <end position="319"/>
    </location>
</feature>
<evidence type="ECO:0000256" key="6">
    <source>
        <dbReference type="ARBA" id="ARBA00023136"/>
    </source>
</evidence>
<comment type="subcellular location">
    <subcellularLocation>
        <location evidence="1">Cell membrane</location>
        <topology evidence="1">Multi-pass membrane protein</topology>
    </subcellularLocation>
</comment>
<dbReference type="Proteomes" id="UP000800981">
    <property type="component" value="Unassembled WGS sequence"/>
</dbReference>
<dbReference type="CDD" id="cd13127">
    <property type="entry name" value="MATE_tuaB_like"/>
    <property type="match status" value="1"/>
</dbReference>
<feature type="transmembrane region" description="Helical" evidence="7">
    <location>
        <begin position="372"/>
        <end position="390"/>
    </location>
</feature>
<evidence type="ECO:0000256" key="2">
    <source>
        <dbReference type="ARBA" id="ARBA00007430"/>
    </source>
</evidence>
<sequence length="493" mass="50885">MADEVPDALERGSLRPALGRRAARGLVVTMGGQWGRLVLQTASTAVLARLLLPGDFGLVAMVVAVTGLAEQVKDLGLAAATVQRDKLEDRQVTGLFWVNAALGAVLAAVVAACAPLVAAFYGRPELTGLTLVLALGFVAGGLSVQHAALLQRRLRFGALATSETGAFAIGVVAAVTAAAAGAGYWSLAVLPLASAWARTVLLWAFCRWRPGRPRRDAGIRELLSFGGGVSTFNLLNYVSRNADNVLIGKVSGATSLGLYSRAYTLLLLPLQQLNGPLASVAVPVLSILRGEPAKYRAFYRSAVGGLALVGMPLVVLLVVCAPEVIAVLLGPGWDGAVPIFRALGLAGVVHVVGNTNGWIYVSWGSTGRMARWALVSRPLMVVSIAIGLPWGPLGVAVSYAVGQLVLAVPGFANAVRGTPLTLGDVGGAVWRPAALAAVTGGVAAALQALVDGPPLAVLAAVGVPAVLVHAGLTWAWRPTRESVRLVLAQRGRR</sequence>
<dbReference type="PANTHER" id="PTHR30250">
    <property type="entry name" value="PST FAMILY PREDICTED COLANIC ACID TRANSPORTER"/>
    <property type="match status" value="1"/>
</dbReference>
<dbReference type="InterPro" id="IPR050833">
    <property type="entry name" value="Poly_Biosynth_Transport"/>
</dbReference>
<evidence type="ECO:0000256" key="1">
    <source>
        <dbReference type="ARBA" id="ARBA00004651"/>
    </source>
</evidence>
<organism evidence="8 9">
    <name type="scientific">Motilibacter deserti</name>
    <dbReference type="NCBI Taxonomy" id="2714956"/>
    <lineage>
        <taxon>Bacteria</taxon>
        <taxon>Bacillati</taxon>
        <taxon>Actinomycetota</taxon>
        <taxon>Actinomycetes</taxon>
        <taxon>Motilibacterales</taxon>
        <taxon>Motilibacteraceae</taxon>
        <taxon>Motilibacter</taxon>
    </lineage>
</organism>
<keyword evidence="3" id="KW-1003">Cell membrane</keyword>
<reference evidence="8 9" key="1">
    <citation type="submission" date="2020-03" db="EMBL/GenBank/DDBJ databases">
        <title>Two novel Motilibacter sp.</title>
        <authorList>
            <person name="Liu S."/>
        </authorList>
    </citation>
    <scope>NUCLEOTIDE SEQUENCE [LARGE SCALE GENOMIC DNA]</scope>
    <source>
        <strain evidence="8 9">E257</strain>
    </source>
</reference>
<evidence type="ECO:0000256" key="7">
    <source>
        <dbReference type="SAM" id="Phobius"/>
    </source>
</evidence>
<feature type="transmembrane region" description="Helical" evidence="7">
    <location>
        <begin position="126"/>
        <end position="144"/>
    </location>
</feature>
<feature type="transmembrane region" description="Helical" evidence="7">
    <location>
        <begin position="94"/>
        <end position="120"/>
    </location>
</feature>
<feature type="transmembrane region" description="Helical" evidence="7">
    <location>
        <begin position="184"/>
        <end position="205"/>
    </location>
</feature>
<dbReference type="RefSeq" id="WP_166281912.1">
    <property type="nucleotide sequence ID" value="NZ_JAANNP010000006.1"/>
</dbReference>
<keyword evidence="5 7" id="KW-1133">Transmembrane helix</keyword>
<comment type="similarity">
    <text evidence="2">Belongs to the polysaccharide synthase family.</text>
</comment>
<feature type="transmembrane region" description="Helical" evidence="7">
    <location>
        <begin position="339"/>
        <end position="360"/>
    </location>
</feature>
<evidence type="ECO:0000256" key="5">
    <source>
        <dbReference type="ARBA" id="ARBA00022989"/>
    </source>
</evidence>
<gene>
    <name evidence="8" type="ORF">G9H71_11525</name>
</gene>
<protein>
    <submittedName>
        <fullName evidence="8">Lipopolysaccharide biosynthesis protein</fullName>
    </submittedName>
</protein>
<dbReference type="Pfam" id="PF13440">
    <property type="entry name" value="Polysacc_synt_3"/>
    <property type="match status" value="1"/>
</dbReference>
<feature type="transmembrane region" description="Helical" evidence="7">
    <location>
        <begin position="455"/>
        <end position="476"/>
    </location>
</feature>
<keyword evidence="6 7" id="KW-0472">Membrane</keyword>
<evidence type="ECO:0000313" key="8">
    <source>
        <dbReference type="EMBL" id="NHC14408.1"/>
    </source>
</evidence>